<keyword evidence="3" id="KW-1185">Reference proteome</keyword>
<reference evidence="2 3" key="1">
    <citation type="journal article" date="2016" name="Mol. Biol. Evol.">
        <title>Comparative Genomics of Early-Diverging Mushroom-Forming Fungi Provides Insights into the Origins of Lignocellulose Decay Capabilities.</title>
        <authorList>
            <person name="Nagy L.G."/>
            <person name="Riley R."/>
            <person name="Tritt A."/>
            <person name="Adam C."/>
            <person name="Daum C."/>
            <person name="Floudas D."/>
            <person name="Sun H."/>
            <person name="Yadav J.S."/>
            <person name="Pangilinan J."/>
            <person name="Larsson K.H."/>
            <person name="Matsuura K."/>
            <person name="Barry K."/>
            <person name="Labutti K."/>
            <person name="Kuo R."/>
            <person name="Ohm R.A."/>
            <person name="Bhattacharya S.S."/>
            <person name="Shirouzu T."/>
            <person name="Yoshinaga Y."/>
            <person name="Martin F.M."/>
            <person name="Grigoriev I.V."/>
            <person name="Hibbett D.S."/>
        </authorList>
    </citation>
    <scope>NUCLEOTIDE SEQUENCE [LARGE SCALE GENOMIC DNA]</scope>
    <source>
        <strain evidence="2 3">CBS 109695</strain>
    </source>
</reference>
<dbReference type="Pfam" id="PF12937">
    <property type="entry name" value="F-box-like"/>
    <property type="match status" value="1"/>
</dbReference>
<dbReference type="STRING" id="436010.A0A166H835"/>
<evidence type="ECO:0000313" key="2">
    <source>
        <dbReference type="EMBL" id="KZP18581.1"/>
    </source>
</evidence>
<feature type="domain" description="F-box" evidence="1">
    <location>
        <begin position="94"/>
        <end position="158"/>
    </location>
</feature>
<dbReference type="AlphaFoldDB" id="A0A166H835"/>
<evidence type="ECO:0000259" key="1">
    <source>
        <dbReference type="Pfam" id="PF12937"/>
    </source>
</evidence>
<dbReference type="InterPro" id="IPR001810">
    <property type="entry name" value="F-box_dom"/>
</dbReference>
<dbReference type="EMBL" id="KV417571">
    <property type="protein sequence ID" value="KZP18581.1"/>
    <property type="molecule type" value="Genomic_DNA"/>
</dbReference>
<protein>
    <recommendedName>
        <fullName evidence="1">F-box domain-containing protein</fullName>
    </recommendedName>
</protein>
<gene>
    <name evidence="2" type="ORF">FIBSPDRAFT_1046091</name>
</gene>
<name>A0A166H835_9AGAM</name>
<proteinExistence type="predicted"/>
<dbReference type="OrthoDB" id="2921349at2759"/>
<accession>A0A166H835</accession>
<dbReference type="Gene3D" id="1.20.1280.50">
    <property type="match status" value="1"/>
</dbReference>
<sequence length="526" mass="59221">MPTMPLQCAICGGPFTQPKFQLPQSPFSKIIGGNDRLPSSQVTAAQEMISKWTLQIQQLGEQIIQIHRHVDTLRQQCHTLQSHLTLHKALIAPISRLPPEILAEIFLHCVEAKWLDIPPTISKRSDIRLDKSPCRLAGTCRRWRIIAHSTPRLWSCIALVLRPKHVKPDVEFTKIWLDRSVASPLSICLESDGAFKSDLQPLMELFASCCHRWRNVRVCLPSNMTRRLSSVKDHLMALQWLFIVTQNELLPLEMFSVAPQLRHLFFDETVSSPSFIVPWSQLQSCVMASSCSAQTYLDILSLTSNIENFSLDLSTATHNHPPRSVHLQSLRSLKFKAQRGLDAAVFLDALDLPSLCNLSYINLSPEYNPCPHLPSLLSRCALKSLTFQTHLTFDAPDGRNDMLEILLQTPQLVDLNIINGGSGCLSHEFLASFVNGLPGSVDIIPLLETLTLHVNPYQRGFDMSLFIDGLESRMNMQNGVILKSVDITLIIYNENQELPIFLARLRQLQNSGLDLHVSRMGRGNLL</sequence>
<evidence type="ECO:0000313" key="3">
    <source>
        <dbReference type="Proteomes" id="UP000076532"/>
    </source>
</evidence>
<dbReference type="Proteomes" id="UP000076532">
    <property type="component" value="Unassembled WGS sequence"/>
</dbReference>
<organism evidence="2 3">
    <name type="scientific">Athelia psychrophila</name>
    <dbReference type="NCBI Taxonomy" id="1759441"/>
    <lineage>
        <taxon>Eukaryota</taxon>
        <taxon>Fungi</taxon>
        <taxon>Dikarya</taxon>
        <taxon>Basidiomycota</taxon>
        <taxon>Agaricomycotina</taxon>
        <taxon>Agaricomycetes</taxon>
        <taxon>Agaricomycetidae</taxon>
        <taxon>Atheliales</taxon>
        <taxon>Atheliaceae</taxon>
        <taxon>Athelia</taxon>
    </lineage>
</organism>